<protein>
    <submittedName>
        <fullName evidence="1">Uncharacterized protein</fullName>
    </submittedName>
</protein>
<accession>A0ACB8SN75</accession>
<comment type="caution">
    <text evidence="1">The sequence shown here is derived from an EMBL/GenBank/DDBJ whole genome shotgun (WGS) entry which is preliminary data.</text>
</comment>
<sequence>MTQVVSLCRTTIQSGLDAILFQKYRHPAGSVEINYSNYEGKIVERYGVDLTPWPLEGRIRNPGELKRAEVNRLWTALSGGHCRWAGKKVYKARQASKKRGTKDAPESSTASTPEPTTSSTGQPSPPSLLEDFEAAARTATQHFEGQFDDAAGPPDVAKALAEFNFADFDPTLSAQIGMSIDPTMFGSEGSWYIIN</sequence>
<gene>
    <name evidence="1" type="ORF">BV25DRAFT_1841438</name>
</gene>
<evidence type="ECO:0000313" key="1">
    <source>
        <dbReference type="EMBL" id="KAI0057697.1"/>
    </source>
</evidence>
<dbReference type="EMBL" id="MU277243">
    <property type="protein sequence ID" value="KAI0057697.1"/>
    <property type="molecule type" value="Genomic_DNA"/>
</dbReference>
<reference evidence="1" key="2">
    <citation type="journal article" date="2022" name="New Phytol.">
        <title>Evolutionary transition to the ectomycorrhizal habit in the genomes of a hyperdiverse lineage of mushroom-forming fungi.</title>
        <authorList>
            <person name="Looney B."/>
            <person name="Miyauchi S."/>
            <person name="Morin E."/>
            <person name="Drula E."/>
            <person name="Courty P.E."/>
            <person name="Kohler A."/>
            <person name="Kuo A."/>
            <person name="LaButti K."/>
            <person name="Pangilinan J."/>
            <person name="Lipzen A."/>
            <person name="Riley R."/>
            <person name="Andreopoulos W."/>
            <person name="He G."/>
            <person name="Johnson J."/>
            <person name="Nolan M."/>
            <person name="Tritt A."/>
            <person name="Barry K.W."/>
            <person name="Grigoriev I.V."/>
            <person name="Nagy L.G."/>
            <person name="Hibbett D."/>
            <person name="Henrissat B."/>
            <person name="Matheny P.B."/>
            <person name="Labbe J."/>
            <person name="Martin F.M."/>
        </authorList>
    </citation>
    <scope>NUCLEOTIDE SEQUENCE</scope>
    <source>
        <strain evidence="1">HHB10654</strain>
    </source>
</reference>
<proteinExistence type="predicted"/>
<evidence type="ECO:0000313" key="2">
    <source>
        <dbReference type="Proteomes" id="UP000814140"/>
    </source>
</evidence>
<dbReference type="Proteomes" id="UP000814140">
    <property type="component" value="Unassembled WGS sequence"/>
</dbReference>
<keyword evidence="2" id="KW-1185">Reference proteome</keyword>
<name>A0ACB8SN75_9AGAM</name>
<reference evidence="1" key="1">
    <citation type="submission" date="2021-03" db="EMBL/GenBank/DDBJ databases">
        <authorList>
            <consortium name="DOE Joint Genome Institute"/>
            <person name="Ahrendt S."/>
            <person name="Looney B.P."/>
            <person name="Miyauchi S."/>
            <person name="Morin E."/>
            <person name="Drula E."/>
            <person name="Courty P.E."/>
            <person name="Chicoki N."/>
            <person name="Fauchery L."/>
            <person name="Kohler A."/>
            <person name="Kuo A."/>
            <person name="Labutti K."/>
            <person name="Pangilinan J."/>
            <person name="Lipzen A."/>
            <person name="Riley R."/>
            <person name="Andreopoulos W."/>
            <person name="He G."/>
            <person name="Johnson J."/>
            <person name="Barry K.W."/>
            <person name="Grigoriev I.V."/>
            <person name="Nagy L."/>
            <person name="Hibbett D."/>
            <person name="Henrissat B."/>
            <person name="Matheny P.B."/>
            <person name="Labbe J."/>
            <person name="Martin F."/>
        </authorList>
    </citation>
    <scope>NUCLEOTIDE SEQUENCE</scope>
    <source>
        <strain evidence="1">HHB10654</strain>
    </source>
</reference>
<organism evidence="1 2">
    <name type="scientific">Artomyces pyxidatus</name>
    <dbReference type="NCBI Taxonomy" id="48021"/>
    <lineage>
        <taxon>Eukaryota</taxon>
        <taxon>Fungi</taxon>
        <taxon>Dikarya</taxon>
        <taxon>Basidiomycota</taxon>
        <taxon>Agaricomycotina</taxon>
        <taxon>Agaricomycetes</taxon>
        <taxon>Russulales</taxon>
        <taxon>Auriscalpiaceae</taxon>
        <taxon>Artomyces</taxon>
    </lineage>
</organism>